<evidence type="ECO:0000313" key="5">
    <source>
        <dbReference type="Proteomes" id="UP001612915"/>
    </source>
</evidence>
<keyword evidence="5" id="KW-1185">Reference proteome</keyword>
<dbReference type="Pfam" id="PF07940">
    <property type="entry name" value="Hepar_II_III_C"/>
    <property type="match status" value="1"/>
</dbReference>
<comment type="caution">
    <text evidence="4">The sequence shown here is derived from an EMBL/GenBank/DDBJ whole genome shotgun (WGS) entry which is preliminary data.</text>
</comment>
<dbReference type="Gene3D" id="2.70.98.70">
    <property type="match status" value="1"/>
</dbReference>
<dbReference type="EMBL" id="JBITLV010000001">
    <property type="protein sequence ID" value="MFI7585899.1"/>
    <property type="molecule type" value="Genomic_DNA"/>
</dbReference>
<evidence type="ECO:0000256" key="2">
    <source>
        <dbReference type="SAM" id="SignalP"/>
    </source>
</evidence>
<dbReference type="InterPro" id="IPR012480">
    <property type="entry name" value="Hepar_II_III_C"/>
</dbReference>
<feature type="domain" description="Heparinase II/III-like C-terminal" evidence="3">
    <location>
        <begin position="344"/>
        <end position="561"/>
    </location>
</feature>
<dbReference type="InterPro" id="IPR008929">
    <property type="entry name" value="Chondroitin_lyas"/>
</dbReference>
<feature type="signal peptide" evidence="2">
    <location>
        <begin position="1"/>
        <end position="31"/>
    </location>
</feature>
<proteinExistence type="predicted"/>
<sequence length="619" mass="64804">MRGRSCARKAIPVSVFALLSGIALLVGPSSAATGATGVRAEDAICNSMHTLKVPTDESAKATAIMAGTVDMGMYGTMKLAKNPNWKPQAGLDTAGDRYMNSLHWALPLLREGTRPGNKQAAAQTARFVALLHDWVADHPVADRTKWINHPQYAGFRLGTFVCAHRLLTDKSEKAWMAAQIKIDLGVLLAAFTTTGANNTMLNAQLAALAGAYEAGTTSQRAAAVANVAALRSTLMNPDGSDIEGAPGYGAYLGEILVRTAKVLTAYGLSGDADATRTLISRQADFLTQASRPDRRIESIGDGELKTIRTGVYPSTSSANWLATKGAEGTRPSTLYSRWQGGYVFGHSGWRAGNRDGLSSFYSLRTSTQAPLTAHRHLDTTSVTFFSKGVSWIGDPGPYRYDGSALRGFITKRGAHSALVPTGSMTTNAPGVVKYSSSSDLVDKTCVLDTAYQATTGVQLLRCVYYLRSLDALVVQDFVRTTGPAPTGSSAVKQQWVLSPMVTSTAVAGGAQLRLDGVTATGLKRTGSFITTGDASVSPAGSTLGVFGTTYGKKADGTVVTVPLVAKAGGATSSVTTVIAPTDAPLSTQTGTSANGRPTLKVIAGADSQRFVLALTTFPS</sequence>
<accession>A0ABW8AHR3</accession>
<evidence type="ECO:0000259" key="3">
    <source>
        <dbReference type="Pfam" id="PF07940"/>
    </source>
</evidence>
<organism evidence="4 5">
    <name type="scientific">Spongisporangium articulatum</name>
    <dbReference type="NCBI Taxonomy" id="3362603"/>
    <lineage>
        <taxon>Bacteria</taxon>
        <taxon>Bacillati</taxon>
        <taxon>Actinomycetota</taxon>
        <taxon>Actinomycetes</taxon>
        <taxon>Kineosporiales</taxon>
        <taxon>Kineosporiaceae</taxon>
        <taxon>Spongisporangium</taxon>
    </lineage>
</organism>
<dbReference type="Proteomes" id="UP001612915">
    <property type="component" value="Unassembled WGS sequence"/>
</dbReference>
<protein>
    <submittedName>
        <fullName evidence="4">Heparinase II/III family protein</fullName>
    </submittedName>
</protein>
<keyword evidence="2" id="KW-0732">Signal</keyword>
<evidence type="ECO:0000313" key="4">
    <source>
        <dbReference type="EMBL" id="MFI7585899.1"/>
    </source>
</evidence>
<dbReference type="Gene3D" id="1.50.10.100">
    <property type="entry name" value="Chondroitin AC/alginate lyase"/>
    <property type="match status" value="1"/>
</dbReference>
<evidence type="ECO:0000256" key="1">
    <source>
        <dbReference type="ARBA" id="ARBA00004196"/>
    </source>
</evidence>
<comment type="subcellular location">
    <subcellularLocation>
        <location evidence="1">Cell envelope</location>
    </subcellularLocation>
</comment>
<feature type="chain" id="PRO_5045773906" evidence="2">
    <location>
        <begin position="32"/>
        <end position="619"/>
    </location>
</feature>
<dbReference type="RefSeq" id="WP_398274585.1">
    <property type="nucleotide sequence ID" value="NZ_JBITLV010000001.1"/>
</dbReference>
<name>A0ABW8AHR3_9ACTN</name>
<reference evidence="4 5" key="1">
    <citation type="submission" date="2024-10" db="EMBL/GenBank/DDBJ databases">
        <title>The Natural Products Discovery Center: Release of the First 8490 Sequenced Strains for Exploring Actinobacteria Biosynthetic Diversity.</title>
        <authorList>
            <person name="Kalkreuter E."/>
            <person name="Kautsar S.A."/>
            <person name="Yang D."/>
            <person name="Bader C.D."/>
            <person name="Teijaro C.N."/>
            <person name="Fluegel L."/>
            <person name="Davis C.M."/>
            <person name="Simpson J.R."/>
            <person name="Lauterbach L."/>
            <person name="Steele A.D."/>
            <person name="Gui C."/>
            <person name="Meng S."/>
            <person name="Li G."/>
            <person name="Viehrig K."/>
            <person name="Ye F."/>
            <person name="Su P."/>
            <person name="Kiefer A.F."/>
            <person name="Nichols A."/>
            <person name="Cepeda A.J."/>
            <person name="Yan W."/>
            <person name="Fan B."/>
            <person name="Jiang Y."/>
            <person name="Adhikari A."/>
            <person name="Zheng C.-J."/>
            <person name="Schuster L."/>
            <person name="Cowan T.M."/>
            <person name="Smanski M.J."/>
            <person name="Chevrette M.G."/>
            <person name="De Carvalho L.P.S."/>
            <person name="Shen B."/>
        </authorList>
    </citation>
    <scope>NUCLEOTIDE SEQUENCE [LARGE SCALE GENOMIC DNA]</scope>
    <source>
        <strain evidence="4 5">NPDC049639</strain>
    </source>
</reference>
<gene>
    <name evidence="4" type="ORF">ACIB24_02345</name>
</gene>